<feature type="compositionally biased region" description="Polar residues" evidence="1">
    <location>
        <begin position="1094"/>
        <end position="1103"/>
    </location>
</feature>
<feature type="region of interest" description="Disordered" evidence="1">
    <location>
        <begin position="1094"/>
        <end position="1124"/>
    </location>
</feature>
<feature type="compositionally biased region" description="Polar residues" evidence="1">
    <location>
        <begin position="1332"/>
        <end position="1352"/>
    </location>
</feature>
<sequence>MAKTLCLVVAFLLIFAITEASREQTNQTDGQRPHGRGATRYNSRSTTESSDLPTLETRQPRIKNSRSEVSTLEKHEAHPAGEDSIRTRSKPKQTADSFVTTSRTVSRNSNSNNGNGENSRRRQKSFSTQPPKEERARDAHEIKERKFEPPKRPTASRRSSSDASPVWVDNAKLNHDTATRPPEFLRSRTGRKIYATNGRESKSDASPSEGPPENRSAEKAESLSNEPAKEEIQSGHAKIETATEKELKKVDVKSANNSSSVGDEAKDILLSGSESVRVDVPLTVGNSEDVNFLSAVPSRQASRSAKEKPESNDISRSSAKKGRNSDRSKSRNRSKTRDPNSETSITSRRGTSKASRTEETGRSSGSRHRSNAKSATSRGRTAQKSKDAVPAEARSGRQKNADADFETSANRRTEARRDDRRTSEGKRKSKESRSKTTEAKVDGQQDARAQSRSRSRTPTSNLEITTAYIPKATVTEATTVPFANVETTTFNPTTIRPSTTPRTSSSTERVSRNKGRDRGESSRGKKPPKEDFFNHGLGFRGRKTSTEASASLVADSRTTTARSETQLRGNPGWTLKRRPGHINDATSATTASVPVDRDQTNEIVQTNDARSTEAPLNNTKSGRRGTKRPKAKDESNTISSAKGTTRGSKSFNKSEGFGLPKGTDVESDNYPPAFRARLSQLKNSNLKPTGGKSTTRTSVQERPEEHTFKRHTRSSTKTMHASEYTVENESTTDVILHVSPLTNPLTTSTPDPDTRQATKPSLASLFSERSKMKLELARRLIKPELNVDENDFDVTTDGYSESKSRAKEVSTVSESRNVEKTTKATSKLIGARTTHRNSTTVSLTKEKPTVKGRWKLLETRKLPKDRNAEAPLRPFIATTKKSRVTSERAIEETSARSVTEFAVPRLITVSHRDGILGEKATDATRVRFPTTAASREETSTLPNTVKPLEENSIPTTIEPQKLDKYIETITVASIADAAAEPKVRPTEFFQEVTLPPTVTTPGSTFQLSTLSPTRADKVYPVYVPDGKEFNSLDDGERTTIPSEGRSSVRPRYTKPQQPPEVAVSMVTSVTVGPTSRYIRKKTGVFTPYDAVPKASSTEATPAQTKRRDFRPRTSTYRRHSEVSTAGVTITPKPVKYSAQVTPGVPSPSEPFVNVQVANDTTSPTSGVVESSNGSSGNTNVFNPTRSTYFKANTTNLLEQLRSTVAPLLNNLGEKTPIFSGAYSNVNTANSPARITPNGSPPRFSARYKGAELLVRKPSVGQSVVPSITTSSTTASTPIENSGSAPPVAVSSPGEPRFVTYYQALESASIRNENLGVEDASQRQRLTGAVTKVDSNATVPNGADNDTSNNNDTVASIITTTSSPDIITTDTTTAVSPADGLPTSRLGAESNTQEAVTQTPANPDANGGETTSVPTSESPGTTFINVITNTPPTDTSTAAIASSLITTEISATVTSTSQFSTVPDFDDARFAGSTDASTETTEVPLLSSGLQTASDTPDTIAPITESVTVTRVLETTTVPINDTENFEANGVQELEETTLRATEAAYINEDIETNTVQQFDATTPYSTTESTTTIESTTTEEISNDIIEARATAAPAFSSTYRTRLIDYAQDILSRLSQKDFSTFRTPIQRPTVTTTIFPDFANAIPDSSSTNTEDFAPEEASTARGPESGTDGTTESLDFDVELVSTNGLKAATQNSISLETSSQIQFNDQETTQNVEAATVTSIPRVTDFVTQNDAQSSNDTLLTELMTIAKTLFTEAMNDTRQSIDGTVGSNNKNQIVSVNGASEATVTTSEFSEFLEREKPNVSLAESNAQPTDINSVEVTTTSSQIETEASDTVVTGSTSLRLTTNTPHLQLSNPIKLFNNNTEQQIAATVVNNTQSDLSNRLSEFATDLVTDESITTPTNTERMLPSLNESSNKELITSVATTEINVRTTVVDNTNQTPEFTTTIPATGPQADQFLVTNTSDIVTVPSTIFDTSDTQPTFGTEPSTTTESIRSLASFTDTNQFSDVTTNAPQTLTDLVSETPNLITRLQDTTSTTTAQGTAGTRLFRPEQTTQTITTTAPNVMSSTTLSVTNFTTLPASSTSATSTPSAPSSSIESTTIPSLRTTPTETSSRPQFTTSVGSTSETTTVTADINENLVSTETTTDASTARVTTTTATETDDLNTISRMNDGETTTTTTTTTSAAPSTNTTTTARTTVLNRVPPSPSSMPSGSPNTPPYLNRFGGGQVTPRPGSSKAPVRDYLIYGIYPNKTIVRKRPEDNLIDGRNVDSPYVIFGIFPDGRLVRKFPNGTIIPDSPRNPVEVVFTLRTTTTTNRPAPWPYYNQANQAGSYNNQYQAPVFNYGRPVDELAGGAKSPGPLDFGVIGNAIGVTPGGPNFAGPLGPPASVPNANKMSDILLNSQMGAIPNAAFGNQQTSSTGQAQGPAGSSIFQDRERNEASRTRVTSDQRNSVYIGQDKFINYQIDGAPNVNPKVVDVRINSVASSVNEGPASSPAVPSFEGLLNNQSGGGVITAPPGFPWRDPLDQIFGITTNSPIQTASVASNQLDEPTESNASVTSRPLSPLVELFTPAVSSTTAASTTAGVTSTTTASTTTPTSTTTVSTTPTTTTTLAPTTSATTTTTSASTTTTITTTATPRTSTTTLTPSTTASATFTTGTLITIPQLAQAASFINTYAVPYTTTGVGTVPPSSTASTISANNILNRLQTNAAENPFGTTYGDLAFLNSLLQNDVKSTTPKTLSEVEQMLANRILSLALANPGPTRSPKAIQAVSLNTNAIQNRPSGSAPGPIIIDLLPVSSPPSVTSSSTSKRYTEAIPTTRPNSASTITTRAPVVITAKPKTTARPKATSQEPIGFGMGLWRALFSGNLFQTTTAASTVKKPKPSVKATTSKPVTIAQAPAQIQPTLNHVMSAIKSPTTTRSVDISDIHVASSTSLADSIISASTPSTVSTTLLNNPNPRLTDISSSTFSPDEDAKFLAALLRAIQTESATSTSTTARGLSDDDEAFLRAILSNQASIFTTATPSTEANPAALLAMLLKQQGIEPTTPATSLREQLQLSSSTPNAIPTQSTTQPITTIPINTARQVVTPKPSARPRPRPAPQTTTWAPSSTYPPPLFGGDGSSGSGLATATRAIGRFLGAAISGAAQQLQSLLRNSTRSAAG</sequence>
<feature type="region of interest" description="Disordered" evidence="1">
    <location>
        <begin position="1644"/>
        <end position="1675"/>
    </location>
</feature>
<feature type="compositionally biased region" description="Polar residues" evidence="1">
    <location>
        <begin position="3046"/>
        <end position="3064"/>
    </location>
</feature>
<feature type="compositionally biased region" description="Polar residues" evidence="1">
    <location>
        <begin position="556"/>
        <end position="568"/>
    </location>
</feature>
<feature type="compositionally biased region" description="Basic and acidic residues" evidence="1">
    <location>
        <begin position="304"/>
        <end position="313"/>
    </location>
</feature>
<feature type="compositionally biased region" description="Polar residues" evidence="1">
    <location>
        <begin position="601"/>
        <end position="620"/>
    </location>
</feature>
<evidence type="ECO:0000313" key="3">
    <source>
        <dbReference type="EMBL" id="KAL0133498.1"/>
    </source>
</evidence>
<feature type="compositionally biased region" description="Polar residues" evidence="1">
    <location>
        <begin position="636"/>
        <end position="653"/>
    </location>
</feature>
<feature type="compositionally biased region" description="Polar residues" evidence="1">
    <location>
        <begin position="1388"/>
        <end position="1400"/>
    </location>
</feature>
<keyword evidence="4" id="KW-1185">Reference proteome</keyword>
<keyword evidence="2" id="KW-0732">Signal</keyword>
<feature type="compositionally biased region" description="Basic and acidic residues" evidence="1">
    <location>
        <begin position="215"/>
        <end position="252"/>
    </location>
</feature>
<feature type="region of interest" description="Disordered" evidence="1">
    <location>
        <begin position="1263"/>
        <end position="1293"/>
    </location>
</feature>
<feature type="compositionally biased region" description="Low complexity" evidence="1">
    <location>
        <begin position="99"/>
        <end position="117"/>
    </location>
</feature>
<dbReference type="Proteomes" id="UP001430953">
    <property type="component" value="Unassembled WGS sequence"/>
</dbReference>
<feature type="compositionally biased region" description="Low complexity" evidence="1">
    <location>
        <begin position="3065"/>
        <end position="3081"/>
    </location>
</feature>
<feature type="region of interest" description="Disordered" evidence="1">
    <location>
        <begin position="1160"/>
        <end position="1179"/>
    </location>
</feature>
<feature type="region of interest" description="Disordered" evidence="1">
    <location>
        <begin position="22"/>
        <end position="265"/>
    </location>
</feature>
<feature type="region of interest" description="Disordered" evidence="1">
    <location>
        <begin position="1027"/>
        <end position="1058"/>
    </location>
</feature>
<name>A0AAW2H249_9HYME</name>
<feature type="compositionally biased region" description="Basic and acidic residues" evidence="1">
    <location>
        <begin position="409"/>
        <end position="445"/>
    </location>
</feature>
<feature type="compositionally biased region" description="Polar residues" evidence="1">
    <location>
        <begin position="372"/>
        <end position="382"/>
    </location>
</feature>
<proteinExistence type="predicted"/>
<feature type="compositionally biased region" description="Basic and acidic residues" evidence="1">
    <location>
        <begin position="172"/>
        <end position="186"/>
    </location>
</feature>
<feature type="region of interest" description="Disordered" evidence="1">
    <location>
        <begin position="1366"/>
        <end position="1431"/>
    </location>
</feature>
<feature type="compositionally biased region" description="Basic and acidic residues" evidence="1">
    <location>
        <begin position="71"/>
        <end position="86"/>
    </location>
</feature>
<feature type="compositionally biased region" description="Low complexity" evidence="1">
    <location>
        <begin position="2081"/>
        <end position="2106"/>
    </location>
</feature>
<feature type="region of interest" description="Disordered" evidence="1">
    <location>
        <begin position="2413"/>
        <end position="2449"/>
    </location>
</feature>
<feature type="compositionally biased region" description="Low complexity" evidence="1">
    <location>
        <begin position="492"/>
        <end position="508"/>
    </location>
</feature>
<feature type="region of interest" description="Disordered" evidence="1">
    <location>
        <begin position="3046"/>
        <end position="3126"/>
    </location>
</feature>
<feature type="compositionally biased region" description="Basic and acidic residues" evidence="1">
    <location>
        <begin position="2433"/>
        <end position="2447"/>
    </location>
</feature>
<feature type="compositionally biased region" description="Polar residues" evidence="1">
    <location>
        <begin position="680"/>
        <end position="698"/>
    </location>
</feature>
<protein>
    <submittedName>
        <fullName evidence="3">Uncharacterized protein</fullName>
    </submittedName>
</protein>
<feature type="region of interest" description="Disordered" evidence="1">
    <location>
        <begin position="283"/>
        <end position="729"/>
    </location>
</feature>
<feature type="region of interest" description="Disordered" evidence="1">
    <location>
        <begin position="805"/>
        <end position="847"/>
    </location>
</feature>
<feature type="compositionally biased region" description="Low complexity" evidence="1">
    <location>
        <begin position="2176"/>
        <end position="2199"/>
    </location>
</feature>
<feature type="signal peptide" evidence="2">
    <location>
        <begin position="1"/>
        <end position="20"/>
    </location>
</feature>
<feature type="compositionally biased region" description="Low complexity" evidence="1">
    <location>
        <begin position="1164"/>
        <end position="1179"/>
    </location>
</feature>
<evidence type="ECO:0000313" key="4">
    <source>
        <dbReference type="Proteomes" id="UP001430953"/>
    </source>
</evidence>
<gene>
    <name evidence="3" type="ORF">PUN28_000910</name>
</gene>
<feature type="chain" id="PRO_5043621092" evidence="2">
    <location>
        <begin position="21"/>
        <end position="3161"/>
    </location>
</feature>
<dbReference type="EMBL" id="JADYXP020000001">
    <property type="protein sequence ID" value="KAL0133498.1"/>
    <property type="molecule type" value="Genomic_DNA"/>
</dbReference>
<evidence type="ECO:0000256" key="1">
    <source>
        <dbReference type="SAM" id="MobiDB-lite"/>
    </source>
</evidence>
<feature type="compositionally biased region" description="Polar residues" evidence="1">
    <location>
        <begin position="2107"/>
        <end position="2119"/>
    </location>
</feature>
<accession>A0AAW2H249</accession>
<organism evidence="3 4">
    <name type="scientific">Cardiocondyla obscurior</name>
    <dbReference type="NCBI Taxonomy" id="286306"/>
    <lineage>
        <taxon>Eukaryota</taxon>
        <taxon>Metazoa</taxon>
        <taxon>Ecdysozoa</taxon>
        <taxon>Arthropoda</taxon>
        <taxon>Hexapoda</taxon>
        <taxon>Insecta</taxon>
        <taxon>Pterygota</taxon>
        <taxon>Neoptera</taxon>
        <taxon>Endopterygota</taxon>
        <taxon>Hymenoptera</taxon>
        <taxon>Apocrita</taxon>
        <taxon>Aculeata</taxon>
        <taxon>Formicoidea</taxon>
        <taxon>Formicidae</taxon>
        <taxon>Myrmicinae</taxon>
        <taxon>Cardiocondyla</taxon>
    </lineage>
</organism>
<reference evidence="3 4" key="1">
    <citation type="submission" date="2023-03" db="EMBL/GenBank/DDBJ databases">
        <title>High recombination rates correlate with genetic variation in Cardiocondyla obscurior ants.</title>
        <authorList>
            <person name="Errbii M."/>
        </authorList>
    </citation>
    <scope>NUCLEOTIDE SEQUENCE [LARGE SCALE GENOMIC DNA]</scope>
    <source>
        <strain evidence="3">Alpha-2009</strain>
        <tissue evidence="3">Whole body</tissue>
    </source>
</reference>
<feature type="region of interest" description="Disordered" evidence="1">
    <location>
        <begin position="2802"/>
        <end position="2825"/>
    </location>
</feature>
<feature type="compositionally biased region" description="Polar residues" evidence="1">
    <location>
        <begin position="1407"/>
        <end position="1431"/>
    </location>
</feature>
<feature type="compositionally biased region" description="Low complexity" evidence="1">
    <location>
        <begin position="1366"/>
        <end position="1378"/>
    </location>
</feature>
<feature type="compositionally biased region" description="Basic and acidic residues" evidence="1">
    <location>
        <begin position="323"/>
        <end position="340"/>
    </location>
</feature>
<feature type="compositionally biased region" description="Polar residues" evidence="1">
    <location>
        <begin position="40"/>
        <end position="52"/>
    </location>
</feature>
<feature type="compositionally biased region" description="Basic and acidic residues" evidence="1">
    <location>
        <begin position="1027"/>
        <end position="1037"/>
    </location>
</feature>
<feature type="compositionally biased region" description="Basic and acidic residues" evidence="1">
    <location>
        <begin position="131"/>
        <end position="151"/>
    </location>
</feature>
<feature type="compositionally biased region" description="Polar residues" evidence="1">
    <location>
        <begin position="2413"/>
        <end position="2423"/>
    </location>
</feature>
<feature type="compositionally biased region" description="Polar residues" evidence="1">
    <location>
        <begin position="341"/>
        <end position="354"/>
    </location>
</feature>
<feature type="region of interest" description="Disordered" evidence="1">
    <location>
        <begin position="2081"/>
        <end position="2128"/>
    </location>
</feature>
<comment type="caution">
    <text evidence="3">The sequence shown here is derived from an EMBL/GenBank/DDBJ whole genome shotgun (WGS) entry which is preliminary data.</text>
</comment>
<feature type="region of interest" description="Disordered" evidence="1">
    <location>
        <begin position="2168"/>
        <end position="2238"/>
    </location>
</feature>
<feature type="region of interest" description="Disordered" evidence="1">
    <location>
        <begin position="2574"/>
        <end position="2647"/>
    </location>
</feature>
<evidence type="ECO:0000256" key="2">
    <source>
        <dbReference type="SAM" id="SignalP"/>
    </source>
</evidence>
<feature type="compositionally biased region" description="Basic residues" evidence="1">
    <location>
        <begin position="621"/>
        <end position="630"/>
    </location>
</feature>
<feature type="region of interest" description="Disordered" evidence="1">
    <location>
        <begin position="1327"/>
        <end position="1352"/>
    </location>
</feature>
<feature type="compositionally biased region" description="Polar residues" evidence="1">
    <location>
        <begin position="715"/>
        <end position="729"/>
    </location>
</feature>
<feature type="compositionally biased region" description="Basic and acidic residues" evidence="1">
    <location>
        <begin position="509"/>
        <end position="533"/>
    </location>
</feature>